<feature type="domain" description="Protein FecR C-terminal" evidence="3">
    <location>
        <begin position="329"/>
        <end position="395"/>
    </location>
</feature>
<protein>
    <submittedName>
        <fullName evidence="4">DUF4974 domain-containing protein</fullName>
    </submittedName>
</protein>
<keyword evidence="1" id="KW-0472">Membrane</keyword>
<sequence>MNKDYTKYTAEKLLEDDFFIKSNTSPTLDTINFWKRQVVDGLDEQEYQLAIFFLRSIKVKKEQMTNERQDLLWTKIKDSNKILQLQRSRRFRSFMWMAAASVAVLIIFSISYIYTNVNKTPDVEAVAREMAVTPDEGEIQLVLSDKQIPISGQESQIEYDAKGTVAVNSEKIVDVSLNSANSSKRLSEFNQLIVPNGKRSTLILEDGTKLWVNAGSRIVYPVTFADKKREIYVNGEVFLEVTPDKKRPFIVKTKEMDVQVLGTSFNVMAYETDESSSVVLVTGAVQVDTKDDEDFRLEPNRMFSYYQGECDIKEVNVNDYILWKDGLYTYRSEHLSVILDRLSRYYGKKISYKFDVADLKCSGKLDMQEDLEVVLDGLSQTAPILYKKIDEEYIVVKEGK</sequence>
<dbReference type="Gene3D" id="3.55.50.30">
    <property type="match status" value="1"/>
</dbReference>
<feature type="transmembrane region" description="Helical" evidence="1">
    <location>
        <begin position="94"/>
        <end position="114"/>
    </location>
</feature>
<dbReference type="GO" id="GO:0016989">
    <property type="term" value="F:sigma factor antagonist activity"/>
    <property type="evidence" value="ECO:0007669"/>
    <property type="project" value="TreeGrafter"/>
</dbReference>
<dbReference type="InterPro" id="IPR006860">
    <property type="entry name" value="FecR"/>
</dbReference>
<accession>A0A6G1Z9Q1</accession>
<dbReference type="Gene3D" id="2.60.120.1440">
    <property type="match status" value="1"/>
</dbReference>
<dbReference type="PANTHER" id="PTHR30273:SF2">
    <property type="entry name" value="PROTEIN FECR"/>
    <property type="match status" value="1"/>
</dbReference>
<dbReference type="EMBL" id="WKLP01000004">
    <property type="protein sequence ID" value="MRY10649.1"/>
    <property type="molecule type" value="Genomic_DNA"/>
</dbReference>
<feature type="domain" description="FecR protein" evidence="2">
    <location>
        <begin position="194"/>
        <end position="286"/>
    </location>
</feature>
<evidence type="ECO:0000256" key="1">
    <source>
        <dbReference type="SAM" id="Phobius"/>
    </source>
</evidence>
<keyword evidence="1" id="KW-1133">Transmembrane helix</keyword>
<dbReference type="AlphaFoldDB" id="A0A6G1Z9Q1"/>
<dbReference type="RefSeq" id="WP_010801359.1">
    <property type="nucleotide sequence ID" value="NZ_CAJSYT010000010.1"/>
</dbReference>
<dbReference type="Pfam" id="PF04773">
    <property type="entry name" value="FecR"/>
    <property type="match status" value="1"/>
</dbReference>
<dbReference type="FunFam" id="2.60.120.1440:FF:000001">
    <property type="entry name" value="Putative anti-sigma factor"/>
    <property type="match status" value="1"/>
</dbReference>
<proteinExistence type="predicted"/>
<dbReference type="InterPro" id="IPR032508">
    <property type="entry name" value="FecR_C"/>
</dbReference>
<evidence type="ECO:0000313" key="4">
    <source>
        <dbReference type="EMBL" id="MRY10649.1"/>
    </source>
</evidence>
<gene>
    <name evidence="4" type="ORF">GKE01_04085</name>
</gene>
<evidence type="ECO:0000259" key="2">
    <source>
        <dbReference type="Pfam" id="PF04773"/>
    </source>
</evidence>
<comment type="caution">
    <text evidence="4">The sequence shown here is derived from an EMBL/GenBank/DDBJ whole genome shotgun (WGS) entry which is preliminary data.</text>
</comment>
<dbReference type="Pfam" id="PF16344">
    <property type="entry name" value="FecR_C"/>
    <property type="match status" value="1"/>
</dbReference>
<dbReference type="PANTHER" id="PTHR30273">
    <property type="entry name" value="PERIPLASMIC SIGNAL SENSOR AND SIGMA FACTOR ACTIVATOR FECR-RELATED"/>
    <property type="match status" value="1"/>
</dbReference>
<keyword evidence="1" id="KW-0812">Transmembrane</keyword>
<dbReference type="InterPro" id="IPR012373">
    <property type="entry name" value="Ferrdict_sens_TM"/>
</dbReference>
<name>A0A6G1Z9Q1_9BACT</name>
<evidence type="ECO:0000259" key="3">
    <source>
        <dbReference type="Pfam" id="PF16344"/>
    </source>
</evidence>
<reference evidence="4" key="1">
    <citation type="journal article" date="2019" name="Nat. Med.">
        <title>A library of human gut bacterial isolates paired with longitudinal multiomics data enables mechanistic microbiome research.</title>
        <authorList>
            <person name="Poyet M."/>
            <person name="Groussin M."/>
            <person name="Gibbons S.M."/>
            <person name="Avila-Pacheco J."/>
            <person name="Jiang X."/>
            <person name="Kearney S.M."/>
            <person name="Perrotta A.R."/>
            <person name="Berdy B."/>
            <person name="Zhao S."/>
            <person name="Lieberman T.D."/>
            <person name="Swanson P.K."/>
            <person name="Smith M."/>
            <person name="Roesemann S."/>
            <person name="Alexander J.E."/>
            <person name="Rich S.A."/>
            <person name="Livny J."/>
            <person name="Vlamakis H."/>
            <person name="Clish C."/>
            <person name="Bullock K."/>
            <person name="Deik A."/>
            <person name="Scott J."/>
            <person name="Pierce K.A."/>
            <person name="Xavier R.J."/>
            <person name="Alm E.J."/>
        </authorList>
    </citation>
    <scope>NUCLEOTIDE SEQUENCE</scope>
    <source>
        <strain evidence="4">BIOML-A4</strain>
    </source>
</reference>
<organism evidence="4">
    <name type="scientific">Parabacteroides goldsteinii</name>
    <dbReference type="NCBI Taxonomy" id="328812"/>
    <lineage>
        <taxon>Bacteria</taxon>
        <taxon>Pseudomonadati</taxon>
        <taxon>Bacteroidota</taxon>
        <taxon>Bacteroidia</taxon>
        <taxon>Bacteroidales</taxon>
        <taxon>Tannerellaceae</taxon>
        <taxon>Parabacteroides</taxon>
    </lineage>
</organism>